<gene>
    <name evidence="8" type="primary">yfiC</name>
    <name evidence="8" type="ORF">VTH8203_00206</name>
</gene>
<proteinExistence type="inferred from homology"/>
<feature type="domain" description="Methyltransferase small" evidence="7">
    <location>
        <begin position="42"/>
        <end position="128"/>
    </location>
</feature>
<dbReference type="RefSeq" id="WP_096991958.1">
    <property type="nucleotide sequence ID" value="NZ_JBHSII010000001.1"/>
</dbReference>
<evidence type="ECO:0000256" key="1">
    <source>
        <dbReference type="ARBA" id="ARBA00022490"/>
    </source>
</evidence>
<dbReference type="PANTHER" id="PTHR47739:SF1">
    <property type="entry name" value="TRNA1(VAL) (ADENINE(37)-N6)-METHYLTRANSFERASE"/>
    <property type="match status" value="1"/>
</dbReference>
<keyword evidence="9" id="KW-1185">Reference proteome</keyword>
<evidence type="ECO:0000313" key="8">
    <source>
        <dbReference type="EMBL" id="SNX45211.1"/>
    </source>
</evidence>
<dbReference type="SUPFAM" id="SSF53335">
    <property type="entry name" value="S-adenosyl-L-methionine-dependent methyltransferases"/>
    <property type="match status" value="1"/>
</dbReference>
<comment type="subcellular location">
    <subcellularLocation>
        <location evidence="6">Cytoplasm</location>
    </subcellularLocation>
</comment>
<dbReference type="GO" id="GO:0003676">
    <property type="term" value="F:nucleic acid binding"/>
    <property type="evidence" value="ECO:0007669"/>
    <property type="project" value="InterPro"/>
</dbReference>
<dbReference type="GO" id="GO:0008033">
    <property type="term" value="P:tRNA processing"/>
    <property type="evidence" value="ECO:0007669"/>
    <property type="project" value="UniProtKB-UniRule"/>
</dbReference>
<dbReference type="InterPro" id="IPR002052">
    <property type="entry name" value="DNA_methylase_N6_adenine_CS"/>
</dbReference>
<evidence type="ECO:0000256" key="6">
    <source>
        <dbReference type="HAMAP-Rule" id="MF_01872"/>
    </source>
</evidence>
<dbReference type="Gene3D" id="3.40.50.150">
    <property type="entry name" value="Vaccinia Virus protein VP39"/>
    <property type="match status" value="1"/>
</dbReference>
<dbReference type="OrthoDB" id="5383291at2"/>
<dbReference type="InterPro" id="IPR022882">
    <property type="entry name" value="tRNA_adenine-N6_MeTrfase"/>
</dbReference>
<keyword evidence="2 6" id="KW-0489">Methyltransferase</keyword>
<evidence type="ECO:0000256" key="4">
    <source>
        <dbReference type="ARBA" id="ARBA00022691"/>
    </source>
</evidence>
<evidence type="ECO:0000256" key="5">
    <source>
        <dbReference type="ARBA" id="ARBA00022694"/>
    </source>
</evidence>
<evidence type="ECO:0000259" key="7">
    <source>
        <dbReference type="Pfam" id="PF05175"/>
    </source>
</evidence>
<dbReference type="GO" id="GO:0005737">
    <property type="term" value="C:cytoplasm"/>
    <property type="evidence" value="ECO:0007669"/>
    <property type="project" value="UniProtKB-SubCell"/>
</dbReference>
<evidence type="ECO:0000256" key="3">
    <source>
        <dbReference type="ARBA" id="ARBA00022679"/>
    </source>
</evidence>
<dbReference type="EMBL" id="OANU01000002">
    <property type="protein sequence ID" value="SNX45211.1"/>
    <property type="molecule type" value="Genomic_DNA"/>
</dbReference>
<protein>
    <recommendedName>
        <fullName evidence="6">tRNA1(Val) (adenine(37)-N6)-methyltransferase</fullName>
        <ecNumber evidence="6">2.1.1.223</ecNumber>
    </recommendedName>
    <alternativeName>
        <fullName evidence="6">tRNA m6A37 methyltransferase</fullName>
    </alternativeName>
</protein>
<comment type="similarity">
    <text evidence="6">Belongs to the methyltransferase superfamily. tRNA (adenine-N(6)-)-methyltransferase family.</text>
</comment>
<name>A0A240E9L1_9VIBR</name>
<evidence type="ECO:0000256" key="2">
    <source>
        <dbReference type="ARBA" id="ARBA00022603"/>
    </source>
</evidence>
<dbReference type="AlphaFoldDB" id="A0A240E9L1"/>
<dbReference type="Proteomes" id="UP000219336">
    <property type="component" value="Unassembled WGS sequence"/>
</dbReference>
<keyword evidence="4 6" id="KW-0949">S-adenosyl-L-methionine</keyword>
<keyword evidence="3 6" id="KW-0808">Transferase</keyword>
<accession>A0A240E9L1</accession>
<dbReference type="InterPro" id="IPR007848">
    <property type="entry name" value="Small_mtfrase_dom"/>
</dbReference>
<comment type="function">
    <text evidence="6">Specifically methylates the adenine in position 37 of tRNA(1)(Val) (anticodon cmo5UAC).</text>
</comment>
<dbReference type="GO" id="GO:0016430">
    <property type="term" value="F:tRNA (adenine-N6)-methyltransferase activity"/>
    <property type="evidence" value="ECO:0007669"/>
    <property type="project" value="UniProtKB-UniRule"/>
</dbReference>
<sequence>MTSNISKTKGFQFKQFTIFDGHAGMPVSTDGVLLGAWAQYSDSTDILDIGTGTGLLSLMVAQRYAKARITSIDIDDIAIQDASHNICHSPWSQRVSLLHGNVLTTSFSQSFSGVICNPPYFNSGEQAQNQHRATARHTDTLSHQQLLATCFNLLTNDGEANFVLPKVEGEQCIALAKQQGWHLRRICYVQSTKTKPCHRLLFALGKQPTTLISEHLVIHSDTGGYSEDFIALTKDFYLKM</sequence>
<dbReference type="HAMAP" id="MF_01872">
    <property type="entry name" value="tRNA_methyltr_YfiC"/>
    <property type="match status" value="1"/>
</dbReference>
<dbReference type="PANTHER" id="PTHR47739">
    <property type="entry name" value="TRNA1(VAL) (ADENINE(37)-N6)-METHYLTRANSFERASE"/>
    <property type="match status" value="1"/>
</dbReference>
<dbReference type="InterPro" id="IPR050210">
    <property type="entry name" value="tRNA_Adenine-N(6)_MTase"/>
</dbReference>
<dbReference type="PROSITE" id="PS00092">
    <property type="entry name" value="N6_MTASE"/>
    <property type="match status" value="1"/>
</dbReference>
<keyword evidence="5 6" id="KW-0819">tRNA processing</keyword>
<dbReference type="EC" id="2.1.1.223" evidence="6"/>
<reference evidence="9" key="1">
    <citation type="submission" date="2016-06" db="EMBL/GenBank/DDBJ databases">
        <authorList>
            <person name="Rodrigo-Torres L."/>
            <person name="Arahal R.D."/>
            <person name="Lucena T."/>
        </authorList>
    </citation>
    <scope>NUCLEOTIDE SEQUENCE [LARGE SCALE GENOMIC DNA]</scope>
    <source>
        <strain evidence="9">CECT8203</strain>
    </source>
</reference>
<dbReference type="CDD" id="cd02440">
    <property type="entry name" value="AdoMet_MTases"/>
    <property type="match status" value="1"/>
</dbReference>
<dbReference type="Pfam" id="PF05175">
    <property type="entry name" value="MTS"/>
    <property type="match status" value="1"/>
</dbReference>
<comment type="catalytic activity">
    <reaction evidence="6">
        <text>adenosine(37) in tRNA1(Val) + S-adenosyl-L-methionine = N(6)-methyladenosine(37) in tRNA1(Val) + S-adenosyl-L-homocysteine + H(+)</text>
        <dbReference type="Rhea" id="RHEA:43160"/>
        <dbReference type="Rhea" id="RHEA-COMP:10369"/>
        <dbReference type="Rhea" id="RHEA-COMP:10370"/>
        <dbReference type="ChEBI" id="CHEBI:15378"/>
        <dbReference type="ChEBI" id="CHEBI:57856"/>
        <dbReference type="ChEBI" id="CHEBI:59789"/>
        <dbReference type="ChEBI" id="CHEBI:74411"/>
        <dbReference type="ChEBI" id="CHEBI:74449"/>
        <dbReference type="EC" id="2.1.1.223"/>
    </reaction>
</comment>
<keyword evidence="1 6" id="KW-0963">Cytoplasm</keyword>
<organism evidence="8 9">
    <name type="scientific">Vibrio thalassae</name>
    <dbReference type="NCBI Taxonomy" id="1243014"/>
    <lineage>
        <taxon>Bacteria</taxon>
        <taxon>Pseudomonadati</taxon>
        <taxon>Pseudomonadota</taxon>
        <taxon>Gammaproteobacteria</taxon>
        <taxon>Vibrionales</taxon>
        <taxon>Vibrionaceae</taxon>
        <taxon>Vibrio</taxon>
    </lineage>
</organism>
<dbReference type="InterPro" id="IPR029063">
    <property type="entry name" value="SAM-dependent_MTases_sf"/>
</dbReference>
<evidence type="ECO:0000313" key="9">
    <source>
        <dbReference type="Proteomes" id="UP000219336"/>
    </source>
</evidence>
<dbReference type="GO" id="GO:0032259">
    <property type="term" value="P:methylation"/>
    <property type="evidence" value="ECO:0007669"/>
    <property type="project" value="UniProtKB-KW"/>
</dbReference>